<comment type="caution">
    <text evidence="1">The sequence shown here is derived from an EMBL/GenBank/DDBJ whole genome shotgun (WGS) entry which is preliminary data.</text>
</comment>
<dbReference type="Proteomes" id="UP000019063">
    <property type="component" value="Unassembled WGS sequence"/>
</dbReference>
<gene>
    <name evidence="1" type="ORF">ATO8_18140</name>
</gene>
<organism evidence="1 2">
    <name type="scientific">Roseivivax marinus</name>
    <dbReference type="NCBI Taxonomy" id="1379903"/>
    <lineage>
        <taxon>Bacteria</taxon>
        <taxon>Pseudomonadati</taxon>
        <taxon>Pseudomonadota</taxon>
        <taxon>Alphaproteobacteria</taxon>
        <taxon>Rhodobacterales</taxon>
        <taxon>Roseobacteraceae</taxon>
        <taxon>Roseivivax</taxon>
    </lineage>
</organism>
<evidence type="ECO:0000313" key="1">
    <source>
        <dbReference type="EMBL" id="ETW11250.1"/>
    </source>
</evidence>
<sequence>MSMQPDTCDVAHIDTRLLWDPHTQLAFKAHYFGRLTCTDATAAEAGRLIERVEAPKDGEGGVFRLSEKGHELLELPEDAWEETAILTITGMLFARSREYLEPKEAADEVFWTRAADDQVHEDLIRAFEEARDYWRRKEKDRVQA</sequence>
<dbReference type="EMBL" id="AQQW01000014">
    <property type="protein sequence ID" value="ETW11250.1"/>
    <property type="molecule type" value="Genomic_DNA"/>
</dbReference>
<proteinExistence type="predicted"/>
<reference evidence="1 2" key="1">
    <citation type="journal article" date="2014" name="Antonie Van Leeuwenhoek">
        <title>Roseivivax atlanticus sp. nov., isolated from surface seawater of the Atlantic Ocean.</title>
        <authorList>
            <person name="Li G."/>
            <person name="Lai Q."/>
            <person name="Liu X."/>
            <person name="Sun F."/>
            <person name="Shao Z."/>
        </authorList>
    </citation>
    <scope>NUCLEOTIDE SEQUENCE [LARGE SCALE GENOMIC DNA]</scope>
    <source>
        <strain evidence="1 2">22II-s10s</strain>
    </source>
</reference>
<evidence type="ECO:0000313" key="2">
    <source>
        <dbReference type="Proteomes" id="UP000019063"/>
    </source>
</evidence>
<dbReference type="RefSeq" id="WP_043846614.1">
    <property type="nucleotide sequence ID" value="NZ_AQQW01000014.1"/>
</dbReference>
<keyword evidence="2" id="KW-1185">Reference proteome</keyword>
<protein>
    <submittedName>
        <fullName evidence="1">Uncharacterized protein</fullName>
    </submittedName>
</protein>
<accession>W4HGX2</accession>
<dbReference type="AlphaFoldDB" id="W4HGX2"/>
<name>W4HGX2_9RHOB</name>